<dbReference type="STRING" id="1801766.A2997_00095"/>
<evidence type="ECO:0000259" key="9">
    <source>
        <dbReference type="PROSITE" id="PS50929"/>
    </source>
</evidence>
<feature type="domain" description="ABC transmembrane type-1" evidence="9">
    <location>
        <begin position="79"/>
        <end position="229"/>
    </location>
</feature>
<dbReference type="InterPro" id="IPR036640">
    <property type="entry name" value="ABC1_TM_sf"/>
</dbReference>
<dbReference type="Proteomes" id="UP000179448">
    <property type="component" value="Unassembled WGS sequence"/>
</dbReference>
<feature type="non-terminal residue" evidence="10">
    <location>
        <position position="1"/>
    </location>
</feature>
<evidence type="ECO:0000259" key="8">
    <source>
        <dbReference type="PROSITE" id="PS50893"/>
    </source>
</evidence>
<evidence type="ECO:0000313" key="10">
    <source>
        <dbReference type="EMBL" id="OGI83232.1"/>
    </source>
</evidence>
<evidence type="ECO:0000256" key="1">
    <source>
        <dbReference type="ARBA" id="ARBA00004651"/>
    </source>
</evidence>
<evidence type="ECO:0000256" key="4">
    <source>
        <dbReference type="ARBA" id="ARBA00022840"/>
    </source>
</evidence>
<dbReference type="PANTHER" id="PTHR24221">
    <property type="entry name" value="ATP-BINDING CASSETTE SUB-FAMILY B"/>
    <property type="match status" value="1"/>
</dbReference>
<dbReference type="Pfam" id="PF00005">
    <property type="entry name" value="ABC_tran"/>
    <property type="match status" value="1"/>
</dbReference>
<dbReference type="SUPFAM" id="SSF52540">
    <property type="entry name" value="P-loop containing nucleoside triphosphate hydrolases"/>
    <property type="match status" value="1"/>
</dbReference>
<evidence type="ECO:0000256" key="6">
    <source>
        <dbReference type="ARBA" id="ARBA00023136"/>
    </source>
</evidence>
<keyword evidence="5 7" id="KW-1133">Transmembrane helix</keyword>
<evidence type="ECO:0000313" key="11">
    <source>
        <dbReference type="Proteomes" id="UP000179448"/>
    </source>
</evidence>
<dbReference type="InterPro" id="IPR017871">
    <property type="entry name" value="ABC_transporter-like_CS"/>
</dbReference>
<dbReference type="PROSITE" id="PS50893">
    <property type="entry name" value="ABC_TRANSPORTER_2"/>
    <property type="match status" value="1"/>
</dbReference>
<reference evidence="10 11" key="1">
    <citation type="journal article" date="2016" name="Nat. Commun.">
        <title>Thousands of microbial genomes shed light on interconnected biogeochemical processes in an aquifer system.</title>
        <authorList>
            <person name="Anantharaman K."/>
            <person name="Brown C.T."/>
            <person name="Hug L.A."/>
            <person name="Sharon I."/>
            <person name="Castelle C.J."/>
            <person name="Probst A.J."/>
            <person name="Thomas B.C."/>
            <person name="Singh A."/>
            <person name="Wilkins M.J."/>
            <person name="Karaoz U."/>
            <person name="Brodie E.L."/>
            <person name="Williams K.H."/>
            <person name="Hubbard S.S."/>
            <person name="Banfield J.F."/>
        </authorList>
    </citation>
    <scope>NUCLEOTIDE SEQUENCE [LARGE SCALE GENOMIC DNA]</scope>
</reference>
<feature type="domain" description="ABC transporter" evidence="8">
    <location>
        <begin position="270"/>
        <end position="521"/>
    </location>
</feature>
<comment type="subcellular location">
    <subcellularLocation>
        <location evidence="1">Cell membrane</location>
        <topology evidence="1">Multi-pass membrane protein</topology>
    </subcellularLocation>
</comment>
<dbReference type="EMBL" id="MFUQ01000021">
    <property type="protein sequence ID" value="OGI83232.1"/>
    <property type="molecule type" value="Genomic_DNA"/>
</dbReference>
<keyword evidence="6 7" id="KW-0472">Membrane</keyword>
<dbReference type="SUPFAM" id="SSF90123">
    <property type="entry name" value="ABC transporter transmembrane region"/>
    <property type="match status" value="1"/>
</dbReference>
<dbReference type="AlphaFoldDB" id="A0A1F6WMU3"/>
<dbReference type="GO" id="GO:0016887">
    <property type="term" value="F:ATP hydrolysis activity"/>
    <property type="evidence" value="ECO:0007669"/>
    <property type="project" value="InterPro"/>
</dbReference>
<dbReference type="SMART" id="SM00382">
    <property type="entry name" value="AAA"/>
    <property type="match status" value="1"/>
</dbReference>
<dbReference type="GO" id="GO:0005524">
    <property type="term" value="F:ATP binding"/>
    <property type="evidence" value="ECO:0007669"/>
    <property type="project" value="UniProtKB-KW"/>
</dbReference>
<dbReference type="Gene3D" id="1.20.1560.10">
    <property type="entry name" value="ABC transporter type 1, transmembrane domain"/>
    <property type="match status" value="1"/>
</dbReference>
<feature type="transmembrane region" description="Helical" evidence="7">
    <location>
        <begin position="94"/>
        <end position="112"/>
    </location>
</feature>
<dbReference type="PROSITE" id="PS00211">
    <property type="entry name" value="ABC_TRANSPORTER_1"/>
    <property type="match status" value="1"/>
</dbReference>
<dbReference type="InterPro" id="IPR027417">
    <property type="entry name" value="P-loop_NTPase"/>
</dbReference>
<dbReference type="GO" id="GO:0034040">
    <property type="term" value="F:ATPase-coupled lipid transmembrane transporter activity"/>
    <property type="evidence" value="ECO:0007669"/>
    <property type="project" value="TreeGrafter"/>
</dbReference>
<dbReference type="InterPro" id="IPR003439">
    <property type="entry name" value="ABC_transporter-like_ATP-bd"/>
</dbReference>
<dbReference type="GO" id="GO:0140359">
    <property type="term" value="F:ABC-type transporter activity"/>
    <property type="evidence" value="ECO:0007669"/>
    <property type="project" value="InterPro"/>
</dbReference>
<proteinExistence type="predicted"/>
<comment type="caution">
    <text evidence="10">The sequence shown here is derived from an EMBL/GenBank/DDBJ whole genome shotgun (WGS) entry which is preliminary data.</text>
</comment>
<dbReference type="PANTHER" id="PTHR24221:SF654">
    <property type="entry name" value="ATP-BINDING CASSETTE SUB-FAMILY B MEMBER 6"/>
    <property type="match status" value="1"/>
</dbReference>
<dbReference type="InterPro" id="IPR039421">
    <property type="entry name" value="Type_1_exporter"/>
</dbReference>
<dbReference type="InterPro" id="IPR011527">
    <property type="entry name" value="ABC1_TM_dom"/>
</dbReference>
<name>A0A1F6WMU3_9BACT</name>
<sequence>IFTLKEFDRFGGKQHEWIYADFHERLNSKIAKLFFEKPIGQHRAHGSMLSVSNIEKGRGRAMELWFGVIFEAVPITMKIIVSIVALLFCGIPGLIMSLVLVVYLVTSLYLNLRVIQDCTKIDSDLRKINRHFSERMDGIEKVKISGKAHEELSFISRNYKDVSTRDRDFWVWYISFSRWRSRFAIFSLSFVLAYGAWQVWNGVWTLGILFPVFTWASMAYDNFWQISSVERKIQFNMPSVRSMIKVLTIEPWFRTENRIEQVNWSLPPIISFKEISHNYNQKEKGSKPVLRNVSFEINSGEKIALVGMSGAGKSTLSYLALQFMDPSSGSVLVNGVDLRTISTESLLVGTGYVSQHAMIFDGTLRDNLVYGLDENSRKIVTDEHLWQVMKLLKIDFGLRLTNGLNTIVGKNGMKLSGGQKQRVAIGSALIKNPKFVVIDEATSHLDSTTEQLVQTGINEFFRQGVTALIIAHRLSTIKKCDKIVVLKPISEVKGNESQIEAIGTFQELVKSSKTFRNFAISQGMLRRKKKVKIES</sequence>
<dbReference type="PROSITE" id="PS50929">
    <property type="entry name" value="ABC_TM1F"/>
    <property type="match status" value="1"/>
</dbReference>
<evidence type="ECO:0008006" key="12">
    <source>
        <dbReference type="Google" id="ProtNLM"/>
    </source>
</evidence>
<accession>A0A1F6WMU3</accession>
<feature type="transmembrane region" description="Helical" evidence="7">
    <location>
        <begin position="64"/>
        <end position="88"/>
    </location>
</feature>
<keyword evidence="4" id="KW-0067">ATP-binding</keyword>
<protein>
    <recommendedName>
        <fullName evidence="12">ABC transporter domain-containing protein</fullName>
    </recommendedName>
</protein>
<feature type="transmembrane region" description="Helical" evidence="7">
    <location>
        <begin position="183"/>
        <end position="200"/>
    </location>
</feature>
<evidence type="ECO:0000256" key="3">
    <source>
        <dbReference type="ARBA" id="ARBA00022741"/>
    </source>
</evidence>
<evidence type="ECO:0000256" key="2">
    <source>
        <dbReference type="ARBA" id="ARBA00022692"/>
    </source>
</evidence>
<dbReference type="GO" id="GO:0005886">
    <property type="term" value="C:plasma membrane"/>
    <property type="evidence" value="ECO:0007669"/>
    <property type="project" value="UniProtKB-SubCell"/>
</dbReference>
<gene>
    <name evidence="10" type="ORF">A2997_00095</name>
</gene>
<keyword evidence="2 7" id="KW-0812">Transmembrane</keyword>
<organism evidence="10 11">
    <name type="scientific">Candidatus Nomurabacteria bacterium RIFCSPLOWO2_01_FULL_36_10b</name>
    <dbReference type="NCBI Taxonomy" id="1801766"/>
    <lineage>
        <taxon>Bacteria</taxon>
        <taxon>Candidatus Nomuraibacteriota</taxon>
    </lineage>
</organism>
<evidence type="ECO:0000256" key="7">
    <source>
        <dbReference type="SAM" id="Phobius"/>
    </source>
</evidence>
<dbReference type="Gene3D" id="3.40.50.300">
    <property type="entry name" value="P-loop containing nucleotide triphosphate hydrolases"/>
    <property type="match status" value="1"/>
</dbReference>
<keyword evidence="3" id="KW-0547">Nucleotide-binding</keyword>
<evidence type="ECO:0000256" key="5">
    <source>
        <dbReference type="ARBA" id="ARBA00022989"/>
    </source>
</evidence>
<dbReference type="InterPro" id="IPR003593">
    <property type="entry name" value="AAA+_ATPase"/>
</dbReference>